<feature type="compositionally biased region" description="Pro residues" evidence="1">
    <location>
        <begin position="131"/>
        <end position="143"/>
    </location>
</feature>
<dbReference type="AlphaFoldDB" id="A0A6N2YXL3"/>
<sequence>MDFKEIVEVISERKGAVAAAALGIAALGGLAWALSTGPLTPVGDGAGSTGSTGSHSPAAVGSAETDDGVMPEPDEAPESTKGEEPAKGDPTETEPQSPAAGSGEGAGDSGKQQASSQATSKPSQGGSEPSAPKPSPKPDAPKPSKPKPSHKHSWNAVYRTEPVYGQQWVSKWEDVFIKRQERYRCTTCGATYYSLGEMNAHLDSTIDWDSMTGHAGYLDDSHDVWEKRDNGSYQTVQTGTKQVLDHYECSCGATK</sequence>
<evidence type="ECO:0008006" key="3">
    <source>
        <dbReference type="Google" id="ProtNLM"/>
    </source>
</evidence>
<evidence type="ECO:0000313" key="2">
    <source>
        <dbReference type="EMBL" id="VYT71795.1"/>
    </source>
</evidence>
<dbReference type="RefSeq" id="WP_156848197.1">
    <property type="nucleotide sequence ID" value="NZ_CACRTN010000009.1"/>
</dbReference>
<organism evidence="2">
    <name type="scientific">Collinsella intestinalis</name>
    <dbReference type="NCBI Taxonomy" id="147207"/>
    <lineage>
        <taxon>Bacteria</taxon>
        <taxon>Bacillati</taxon>
        <taxon>Actinomycetota</taxon>
        <taxon>Coriobacteriia</taxon>
        <taxon>Coriobacteriales</taxon>
        <taxon>Coriobacteriaceae</taxon>
        <taxon>Collinsella</taxon>
    </lineage>
</organism>
<feature type="compositionally biased region" description="Polar residues" evidence="1">
    <location>
        <begin position="111"/>
        <end position="127"/>
    </location>
</feature>
<gene>
    <name evidence="2" type="ORF">CILFYP54_01353</name>
</gene>
<feature type="compositionally biased region" description="Acidic residues" evidence="1">
    <location>
        <begin position="64"/>
        <end position="77"/>
    </location>
</feature>
<proteinExistence type="predicted"/>
<accession>A0A6N2YXL3</accession>
<protein>
    <recommendedName>
        <fullName evidence="3">C2H2-type domain-containing protein</fullName>
    </recommendedName>
</protein>
<reference evidence="2" key="1">
    <citation type="submission" date="2019-11" db="EMBL/GenBank/DDBJ databases">
        <authorList>
            <person name="Feng L."/>
        </authorList>
    </citation>
    <scope>NUCLEOTIDE SEQUENCE</scope>
    <source>
        <strain evidence="2">CintestinalisLFYP54</strain>
    </source>
</reference>
<evidence type="ECO:0000256" key="1">
    <source>
        <dbReference type="SAM" id="MobiDB-lite"/>
    </source>
</evidence>
<feature type="compositionally biased region" description="Basic and acidic residues" evidence="1">
    <location>
        <begin position="78"/>
        <end position="90"/>
    </location>
</feature>
<feature type="compositionally biased region" description="Basic residues" evidence="1">
    <location>
        <begin position="144"/>
        <end position="153"/>
    </location>
</feature>
<name>A0A6N2YXL3_9ACTN</name>
<dbReference type="EMBL" id="CACRTN010000009">
    <property type="protein sequence ID" value="VYT71795.1"/>
    <property type="molecule type" value="Genomic_DNA"/>
</dbReference>
<feature type="region of interest" description="Disordered" evidence="1">
    <location>
        <begin position="34"/>
        <end position="154"/>
    </location>
</feature>